<accession>V2XKA2</accession>
<protein>
    <submittedName>
        <fullName evidence="4">Tubulin-specific chaperone e</fullName>
    </submittedName>
</protein>
<dbReference type="HOGENOM" id="CLU_017716_5_1_1"/>
<dbReference type="SMART" id="SM01052">
    <property type="entry name" value="CAP_GLY"/>
    <property type="match status" value="1"/>
</dbReference>
<dbReference type="Pfam" id="PF01302">
    <property type="entry name" value="CAP_GLY"/>
    <property type="match status" value="1"/>
</dbReference>
<reference evidence="4 5" key="1">
    <citation type="journal article" date="2014" name="BMC Genomics">
        <title>Genome and secretome analysis of the hemibiotrophic fungal pathogen, Moniliophthora roreri, which causes frosty pod rot disease of cacao: mechanisms of the biotrophic and necrotrophic phases.</title>
        <authorList>
            <person name="Meinhardt L.W."/>
            <person name="Costa G.G.L."/>
            <person name="Thomazella D.P.T."/>
            <person name="Teixeira P.J.P.L."/>
            <person name="Carazzolle M.F."/>
            <person name="Schuster S.C."/>
            <person name="Carlson J.E."/>
            <person name="Guiltinan M.J."/>
            <person name="Mieczkowski P."/>
            <person name="Farmer A."/>
            <person name="Ramaraj T."/>
            <person name="Crozier J."/>
            <person name="Davis R.E."/>
            <person name="Shao J."/>
            <person name="Melnick R.L."/>
            <person name="Pereira G.A.G."/>
            <person name="Bailey B.A."/>
        </authorList>
    </citation>
    <scope>NUCLEOTIDE SEQUENCE [LARGE SCALE GENOMIC DNA]</scope>
    <source>
        <strain evidence="4 5">MCA 2997</strain>
    </source>
</reference>
<dbReference type="PANTHER" id="PTHR18849:SF0">
    <property type="entry name" value="CILIA- AND FLAGELLA-ASSOCIATED PROTEIN 410-RELATED"/>
    <property type="match status" value="1"/>
</dbReference>
<comment type="caution">
    <text evidence="4">The sequence shown here is derived from an EMBL/GenBank/DDBJ whole genome shotgun (WGS) entry which is preliminary data.</text>
</comment>
<feature type="domain" description="CAP-Gly" evidence="3">
    <location>
        <begin position="23"/>
        <end position="67"/>
    </location>
</feature>
<evidence type="ECO:0000259" key="3">
    <source>
        <dbReference type="PROSITE" id="PS50245"/>
    </source>
</evidence>
<evidence type="ECO:0000256" key="2">
    <source>
        <dbReference type="ARBA" id="ARBA00022737"/>
    </source>
</evidence>
<sequence>MNSPQIGTRISYSGNLATVRFVGAIDNTTGIWLGVEWDDPHRGKHDGVKDGKRYFSCRIPNAGSFIRPTANVHCGISFLQGLSSKYVEAFHGSASQEKVVLGSSNGAIEVEAVNLDKIRGKFSDLERLREVSLENELIARADPPGMIRKTCPNIRGLNISTSLLPSWSAVIDIAAELPSLQRLALNRNRLELLLDPQKGATAFNNLLELELNGTLTTWSEFQKITAFMPRLHAVEMGYNRLGRLTSSDSLNSPIQCLNLDTNELSDWNNFRDAAKSFPRLERVIMASNHIASIPCPATSDSILGGLASVFITSNQLSSWKDIDALSLWCPALQVLSLAGNPLVDDPESQESRYSRQFTIARIPTLVVLDSATISLKERTDSELFYLSYISQHFDFDSDPPEKLLEEHPQWDTLCRKHGVPDRVRKRPSEQKDKLSSKLFEVQIYRTAGSTPSSLDKDEATPLRVLPMMTLKTFRLKVRKLLKLLSMDFSLWLQMPDGEWVELGPERDQQDLDWLGLENGSHIACCTH</sequence>
<dbReference type="InterPro" id="IPR032675">
    <property type="entry name" value="LRR_dom_sf"/>
</dbReference>
<dbReference type="PANTHER" id="PTHR18849">
    <property type="entry name" value="LEUCINE RICH REPEAT PROTEIN"/>
    <property type="match status" value="1"/>
</dbReference>
<name>V2XKA2_MONRO</name>
<dbReference type="Pfam" id="PF14580">
    <property type="entry name" value="LRR_9"/>
    <property type="match status" value="1"/>
</dbReference>
<proteinExistence type="predicted"/>
<dbReference type="SUPFAM" id="SSF74924">
    <property type="entry name" value="Cap-Gly domain"/>
    <property type="match status" value="1"/>
</dbReference>
<dbReference type="PROSITE" id="PS50245">
    <property type="entry name" value="CAP_GLY_2"/>
    <property type="match status" value="1"/>
</dbReference>
<dbReference type="PROSITE" id="PS00845">
    <property type="entry name" value="CAP_GLY_1"/>
    <property type="match status" value="1"/>
</dbReference>
<dbReference type="GO" id="GO:0007010">
    <property type="term" value="P:cytoskeleton organization"/>
    <property type="evidence" value="ECO:0007669"/>
    <property type="project" value="TreeGrafter"/>
</dbReference>
<dbReference type="KEGG" id="mrr:Moror_8342"/>
<keyword evidence="1" id="KW-0433">Leucine-rich repeat</keyword>
<dbReference type="Gene3D" id="3.80.10.10">
    <property type="entry name" value="Ribonuclease Inhibitor"/>
    <property type="match status" value="2"/>
</dbReference>
<dbReference type="OrthoDB" id="5273213at2759"/>
<dbReference type="AlphaFoldDB" id="V2XKA2"/>
<keyword evidence="2" id="KW-0677">Repeat</keyword>
<dbReference type="InterPro" id="IPR036859">
    <property type="entry name" value="CAP-Gly_dom_sf"/>
</dbReference>
<evidence type="ECO:0000313" key="5">
    <source>
        <dbReference type="Proteomes" id="UP000017559"/>
    </source>
</evidence>
<dbReference type="STRING" id="1381753.V2XKA2"/>
<dbReference type="Gene3D" id="2.30.30.190">
    <property type="entry name" value="CAP Gly-rich-like domain"/>
    <property type="match status" value="1"/>
</dbReference>
<dbReference type="InterPro" id="IPR000938">
    <property type="entry name" value="CAP-Gly_domain"/>
</dbReference>
<evidence type="ECO:0000256" key="1">
    <source>
        <dbReference type="ARBA" id="ARBA00022614"/>
    </source>
</evidence>
<dbReference type="Proteomes" id="UP000017559">
    <property type="component" value="Unassembled WGS sequence"/>
</dbReference>
<dbReference type="EMBL" id="AWSO01000151">
    <property type="protein sequence ID" value="ESK94142.1"/>
    <property type="molecule type" value="Genomic_DNA"/>
</dbReference>
<evidence type="ECO:0000313" key="4">
    <source>
        <dbReference type="EMBL" id="ESK94142.1"/>
    </source>
</evidence>
<gene>
    <name evidence="4" type="ORF">Moror_8342</name>
</gene>
<organism evidence="4 5">
    <name type="scientific">Moniliophthora roreri (strain MCA 2997)</name>
    <name type="common">Cocoa frosty pod rot fungus</name>
    <name type="synonym">Crinipellis roreri</name>
    <dbReference type="NCBI Taxonomy" id="1381753"/>
    <lineage>
        <taxon>Eukaryota</taxon>
        <taxon>Fungi</taxon>
        <taxon>Dikarya</taxon>
        <taxon>Basidiomycota</taxon>
        <taxon>Agaricomycotina</taxon>
        <taxon>Agaricomycetes</taxon>
        <taxon>Agaricomycetidae</taxon>
        <taxon>Agaricales</taxon>
        <taxon>Marasmiineae</taxon>
        <taxon>Marasmiaceae</taxon>
        <taxon>Moniliophthora</taxon>
    </lineage>
</organism>
<dbReference type="SUPFAM" id="SSF52058">
    <property type="entry name" value="L domain-like"/>
    <property type="match status" value="1"/>
</dbReference>
<keyword evidence="5" id="KW-1185">Reference proteome</keyword>